<dbReference type="Pfam" id="PF09967">
    <property type="entry name" value="DUF2201"/>
    <property type="match status" value="1"/>
</dbReference>
<dbReference type="EMBL" id="CP042652">
    <property type="protein sequence ID" value="QKE28186.1"/>
    <property type="molecule type" value="Genomic_DNA"/>
</dbReference>
<evidence type="ECO:0000259" key="1">
    <source>
        <dbReference type="Pfam" id="PF09967"/>
    </source>
</evidence>
<accession>A0A6M8EFJ5</accession>
<name>A0A6M8EFJ5_9BACT</name>
<dbReference type="KEGG" id="paco:AACT_0994"/>
<organism evidence="3 4">
    <name type="scientific">Arcobacter acticola</name>
    <dbReference type="NCBI Taxonomy" id="1849015"/>
    <lineage>
        <taxon>Bacteria</taxon>
        <taxon>Pseudomonadati</taxon>
        <taxon>Campylobacterota</taxon>
        <taxon>Epsilonproteobacteria</taxon>
        <taxon>Campylobacterales</taxon>
        <taxon>Arcobacteraceae</taxon>
        <taxon>Arcobacter</taxon>
    </lineage>
</organism>
<dbReference type="PANTHER" id="PTHR38730:SF1">
    <property type="entry name" value="SLL7028 PROTEIN"/>
    <property type="match status" value="1"/>
</dbReference>
<dbReference type="SUPFAM" id="SSF53300">
    <property type="entry name" value="vWA-like"/>
    <property type="match status" value="1"/>
</dbReference>
<feature type="domain" description="VWA-like" evidence="1">
    <location>
        <begin position="240"/>
        <end position="362"/>
    </location>
</feature>
<evidence type="ECO:0000313" key="4">
    <source>
        <dbReference type="Proteomes" id="UP000503483"/>
    </source>
</evidence>
<dbReference type="InterPro" id="IPR036465">
    <property type="entry name" value="vWFA_dom_sf"/>
</dbReference>
<evidence type="ECO:0000313" key="3">
    <source>
        <dbReference type="EMBL" id="QKE28186.1"/>
    </source>
</evidence>
<dbReference type="InterPro" id="IPR025154">
    <property type="entry name" value="Put_metallopeptidase_dom"/>
</dbReference>
<proteinExistence type="predicted"/>
<feature type="domain" description="Putative metallopeptidase" evidence="2">
    <location>
        <begin position="6"/>
        <end position="212"/>
    </location>
</feature>
<dbReference type="AlphaFoldDB" id="A0A6M8EFJ5"/>
<protein>
    <submittedName>
        <fullName evidence="3">DUF2201 domain-containing protein</fullName>
    </submittedName>
</protein>
<dbReference type="InterPro" id="IPR018698">
    <property type="entry name" value="VWA-like_dom"/>
</dbReference>
<reference evidence="3 4" key="1">
    <citation type="submission" date="2019-08" db="EMBL/GenBank/DDBJ databases">
        <title>Complete genome sequence of Arcobacter acticola.</title>
        <authorList>
            <person name="Miller W."/>
        </authorList>
    </citation>
    <scope>NUCLEOTIDE SEQUENCE [LARGE SCALE GENOMIC DNA]</scope>
    <source>
        <strain evidence="3 4">KCTC 52212</strain>
    </source>
</reference>
<gene>
    <name evidence="3" type="ORF">AACT_0994</name>
</gene>
<evidence type="ECO:0000259" key="2">
    <source>
        <dbReference type="Pfam" id="PF13203"/>
    </source>
</evidence>
<dbReference type="Pfam" id="PF13203">
    <property type="entry name" value="DUF2201_N"/>
    <property type="match status" value="1"/>
</dbReference>
<keyword evidence="4" id="KW-1185">Reference proteome</keyword>
<dbReference type="Proteomes" id="UP000503483">
    <property type="component" value="Chromosome"/>
</dbReference>
<dbReference type="PANTHER" id="PTHR38730">
    <property type="entry name" value="SLL7028 PROTEIN"/>
    <property type="match status" value="1"/>
</dbReference>
<sequence>MNQIQERISKVKSTLIIEQPYFGSIASYLKPVLNEDIKTFQSTPSSFLYNDEYISSLSNEELAFILTNSAMHQAFGHSSRINGRMPWLWTLASDYAINSLLVNNGLEMPEHINYDMRFDDMSAEAIYSTLENEIDDDKHTPEQISQISFEHHKDEEIDDEENLQDMSEQLLNKAKLQGDLPLGIEILVPKLFEGKITWEDELYDVIEQAVKFDYRLFPVNKRYLSLGIALPALSGTKVKIVIAIDSSGSIDGSLLSKFLAEVESIMNSFENFEIDLLIADAKVQEHHILYPGDELSYTIKGGGGTNFENTFIYIDENIEDINLLLYFTDGFGKFPDNEATFETVWILTNEELNIPFGRIILLK</sequence>
<dbReference type="RefSeq" id="WP_172125545.1">
    <property type="nucleotide sequence ID" value="NZ_CP042652.1"/>
</dbReference>